<organism evidence="1 2">
    <name type="scientific">Candidatus Shapirobacteria bacterium CG07_land_8_20_14_0_80_39_18</name>
    <dbReference type="NCBI Taxonomy" id="1974882"/>
    <lineage>
        <taxon>Bacteria</taxon>
        <taxon>Candidatus Shapironibacteriota</taxon>
    </lineage>
</organism>
<accession>A0A2M6YR09</accession>
<dbReference type="Proteomes" id="UP000229502">
    <property type="component" value="Unassembled WGS sequence"/>
</dbReference>
<dbReference type="Gene3D" id="3.10.450.620">
    <property type="entry name" value="JHP933, nucleotidyltransferase-like core domain"/>
    <property type="match status" value="1"/>
</dbReference>
<gene>
    <name evidence="1" type="ORF">COT03_02170</name>
</gene>
<dbReference type="AlphaFoldDB" id="A0A2M6YR09"/>
<proteinExistence type="predicted"/>
<dbReference type="Pfam" id="PF08843">
    <property type="entry name" value="AbiEii"/>
    <property type="match status" value="1"/>
</dbReference>
<dbReference type="EMBL" id="PEWZ01000105">
    <property type="protein sequence ID" value="PIU34550.1"/>
    <property type="molecule type" value="Genomic_DNA"/>
</dbReference>
<sequence>MGKGVVVITQELIKILANKYQTTELNCRREYFQHLFLSYFYQQPQADVIYFKGGTALRVIYQSPRFSEDLDFSTTLRIANPIEQVILQTLEAIEKEGIRADLQEAKKTSGGYLANITFQAFGQTAAILLQFSLREGNKKGEVITISNDFIPPYIVISLLKEQLIDEKIQALLTRKKPRDFYDLYFILRSNLLPIQKKKMLPQILNIFRQTDINFETELKQFLPKSHWVVIKNFKQSLTQEIERFV</sequence>
<protein>
    <recommendedName>
        <fullName evidence="3">Nucleotidyl transferase AbiEii/AbiGii toxin family protein</fullName>
    </recommendedName>
</protein>
<evidence type="ECO:0000313" key="2">
    <source>
        <dbReference type="Proteomes" id="UP000229502"/>
    </source>
</evidence>
<reference evidence="2" key="1">
    <citation type="submission" date="2017-09" db="EMBL/GenBank/DDBJ databases">
        <title>Depth-based differentiation of microbial function through sediment-hosted aquifers and enrichment of novel symbionts in the deep terrestrial subsurface.</title>
        <authorList>
            <person name="Probst A.J."/>
            <person name="Ladd B."/>
            <person name="Jarett J.K."/>
            <person name="Geller-Mcgrath D.E."/>
            <person name="Sieber C.M.K."/>
            <person name="Emerson J.B."/>
            <person name="Anantharaman K."/>
            <person name="Thomas B.C."/>
            <person name="Malmstrom R."/>
            <person name="Stieglmeier M."/>
            <person name="Klingl A."/>
            <person name="Woyke T."/>
            <person name="Ryan C.M."/>
            <person name="Banfield J.F."/>
        </authorList>
    </citation>
    <scope>NUCLEOTIDE SEQUENCE [LARGE SCALE GENOMIC DNA]</scope>
</reference>
<dbReference type="InterPro" id="IPR014942">
    <property type="entry name" value="AbiEii"/>
</dbReference>
<evidence type="ECO:0000313" key="1">
    <source>
        <dbReference type="EMBL" id="PIU34550.1"/>
    </source>
</evidence>
<comment type="caution">
    <text evidence="1">The sequence shown here is derived from an EMBL/GenBank/DDBJ whole genome shotgun (WGS) entry which is preliminary data.</text>
</comment>
<evidence type="ECO:0008006" key="3">
    <source>
        <dbReference type="Google" id="ProtNLM"/>
    </source>
</evidence>
<name>A0A2M6YR09_9BACT</name>